<accession>A0A3D8P594</accession>
<keyword evidence="8" id="KW-1185">Reference proteome</keyword>
<reference evidence="7 8" key="1">
    <citation type="submission" date="2018-08" db="EMBL/GenBank/DDBJ databases">
        <title>Form III RuBisCO-mediated autotrophy in Thermodesulfobium bacteria.</title>
        <authorList>
            <person name="Toshchakov S.V."/>
            <person name="Kublanov I.V."/>
            <person name="Frolov E."/>
            <person name="Bonch-Osmolovskaya E.A."/>
            <person name="Tourova T.P."/>
            <person name="Chernych N.A."/>
            <person name="Lebedinsky A.V."/>
        </authorList>
    </citation>
    <scope>NUCLEOTIDE SEQUENCE [LARGE SCALE GENOMIC DNA]</scope>
    <source>
        <strain evidence="7 8">SR</strain>
    </source>
</reference>
<dbReference type="PANTHER" id="PTHR43332">
    <property type="entry name" value="INNER MEMBRANE TRANSPORT PERMEASE YADH-RELATED"/>
    <property type="match status" value="1"/>
</dbReference>
<evidence type="ECO:0000313" key="8">
    <source>
        <dbReference type="Proteomes" id="UP000256329"/>
    </source>
</evidence>
<evidence type="ECO:0000313" key="7">
    <source>
        <dbReference type="EMBL" id="RDV82563.1"/>
    </source>
</evidence>
<protein>
    <recommendedName>
        <fullName evidence="5">Transport permease protein</fullName>
    </recommendedName>
</protein>
<comment type="similarity">
    <text evidence="5">Belongs to the ABC-2 integral membrane protein family.</text>
</comment>
<dbReference type="PIRSF" id="PIRSF006648">
    <property type="entry name" value="DrrB"/>
    <property type="match status" value="1"/>
</dbReference>
<dbReference type="Proteomes" id="UP000256329">
    <property type="component" value="Unassembled WGS sequence"/>
</dbReference>
<comment type="subcellular location">
    <subcellularLocation>
        <location evidence="5">Cell membrane</location>
        <topology evidence="5">Multi-pass membrane protein</topology>
    </subcellularLocation>
    <subcellularLocation>
        <location evidence="1">Membrane</location>
        <topology evidence="1">Multi-pass membrane protein</topology>
    </subcellularLocation>
</comment>
<feature type="domain" description="ABC transmembrane type-2" evidence="6">
    <location>
        <begin position="7"/>
        <end position="228"/>
    </location>
</feature>
<dbReference type="PANTHER" id="PTHR43332:SF2">
    <property type="entry name" value="INNER MEMBRANE TRANSPORT PERMEASE YADH"/>
    <property type="match status" value="1"/>
</dbReference>
<dbReference type="InterPro" id="IPR052522">
    <property type="entry name" value="ABC-2_transport_permease"/>
</dbReference>
<dbReference type="PRINTS" id="PR00164">
    <property type="entry name" value="ABC2TRNSPORT"/>
</dbReference>
<dbReference type="OrthoDB" id="111284at2"/>
<keyword evidence="4 5" id="KW-0472">Membrane</keyword>
<evidence type="ECO:0000256" key="3">
    <source>
        <dbReference type="ARBA" id="ARBA00022989"/>
    </source>
</evidence>
<keyword evidence="3 5" id="KW-1133">Transmembrane helix</keyword>
<feature type="transmembrane region" description="Helical" evidence="5">
    <location>
        <begin position="85"/>
        <end position="107"/>
    </location>
</feature>
<keyword evidence="5" id="KW-1003">Cell membrane</keyword>
<evidence type="ECO:0000256" key="4">
    <source>
        <dbReference type="ARBA" id="ARBA00023136"/>
    </source>
</evidence>
<evidence type="ECO:0000256" key="1">
    <source>
        <dbReference type="ARBA" id="ARBA00004141"/>
    </source>
</evidence>
<dbReference type="AlphaFoldDB" id="A0A3D8P594"/>
<feature type="transmembrane region" description="Helical" evidence="5">
    <location>
        <begin position="149"/>
        <end position="170"/>
    </location>
</feature>
<feature type="transmembrane region" description="Helical" evidence="5">
    <location>
        <begin position="206"/>
        <end position="227"/>
    </location>
</feature>
<dbReference type="InterPro" id="IPR047817">
    <property type="entry name" value="ABC2_TM_bact-type"/>
</dbReference>
<name>A0A3D8P594_9THEO</name>
<dbReference type="InterPro" id="IPR013525">
    <property type="entry name" value="ABC2_TM"/>
</dbReference>
<comment type="caution">
    <text evidence="7">The sequence shown here is derived from an EMBL/GenBank/DDBJ whole genome shotgun (WGS) entry which is preliminary data.</text>
</comment>
<feature type="transmembrane region" description="Helical" evidence="5">
    <location>
        <begin position="37"/>
        <end position="64"/>
    </location>
</feature>
<dbReference type="InterPro" id="IPR000412">
    <property type="entry name" value="ABC_2_transport"/>
</dbReference>
<dbReference type="GO" id="GO:0140359">
    <property type="term" value="F:ABC-type transporter activity"/>
    <property type="evidence" value="ECO:0007669"/>
    <property type="project" value="InterPro"/>
</dbReference>
<keyword evidence="2 5" id="KW-0812">Transmembrane</keyword>
<proteinExistence type="inferred from homology"/>
<dbReference type="EMBL" id="QSLN01000009">
    <property type="protein sequence ID" value="RDV82563.1"/>
    <property type="molecule type" value="Genomic_DNA"/>
</dbReference>
<gene>
    <name evidence="7" type="ORF">DXX99_07270</name>
</gene>
<feature type="transmembrane region" description="Helical" evidence="5">
    <location>
        <begin position="176"/>
        <end position="194"/>
    </location>
</feature>
<evidence type="ECO:0000256" key="5">
    <source>
        <dbReference type="RuleBase" id="RU361157"/>
    </source>
</evidence>
<evidence type="ECO:0000256" key="2">
    <source>
        <dbReference type="ARBA" id="ARBA00022692"/>
    </source>
</evidence>
<evidence type="ECO:0000259" key="6">
    <source>
        <dbReference type="PROSITE" id="PS51012"/>
    </source>
</evidence>
<organism evidence="7 8">
    <name type="scientific">Ammonifex thiophilus</name>
    <dbReference type="NCBI Taxonomy" id="444093"/>
    <lineage>
        <taxon>Bacteria</taxon>
        <taxon>Bacillati</taxon>
        <taxon>Bacillota</taxon>
        <taxon>Clostridia</taxon>
        <taxon>Thermoanaerobacterales</taxon>
        <taxon>Thermoanaerobacteraceae</taxon>
        <taxon>Ammonifex</taxon>
    </lineage>
</organism>
<keyword evidence="5" id="KW-0813">Transport</keyword>
<feature type="transmembrane region" description="Helical" evidence="5">
    <location>
        <begin position="12"/>
        <end position="31"/>
    </location>
</feature>
<feature type="transmembrane region" description="Helical" evidence="5">
    <location>
        <begin position="119"/>
        <end position="142"/>
    </location>
</feature>
<dbReference type="PROSITE" id="PS51012">
    <property type="entry name" value="ABC_TM2"/>
    <property type="match status" value="1"/>
</dbReference>
<sequence>MGLVWRRRWWRFLLGGLNRPLIFLALFAWNFGPSHQYLLFLVPGLVAMAAVSASYGDLVNWFTLRRTYFRVLDEYLLAPISTNSLLWGHVVAGGLKGLVVATLVYTVAWLAVREFHFSLLFWVQLAIVCLLFASLAVAVAMVANGDRQVLVFSNLVVFPMTFFCGTFFPVEHLPGALATLSWFLPLTAATYNLRLLAVEASCRWSWLGQSLAWCLAFYLLAYLLLVWRRQE</sequence>
<dbReference type="GO" id="GO:0043190">
    <property type="term" value="C:ATP-binding cassette (ABC) transporter complex"/>
    <property type="evidence" value="ECO:0007669"/>
    <property type="project" value="InterPro"/>
</dbReference>
<dbReference type="Pfam" id="PF01061">
    <property type="entry name" value="ABC2_membrane"/>
    <property type="match status" value="1"/>
</dbReference>